<evidence type="ECO:0000256" key="1">
    <source>
        <dbReference type="SAM" id="MobiDB-lite"/>
    </source>
</evidence>
<dbReference type="InterPro" id="IPR005135">
    <property type="entry name" value="Endo/exonuclease/phosphatase"/>
</dbReference>
<sequence>MTGDSSAAGTSDDGGRAPGPEPDVAPAPAPATPPDLAPAPASRRRPGGRAVGLVLWVLGGVVLAMTLVRAVPYDGVTPLAQVVGATPWVVPLTLLVAAAALALRRRLLATLCGVALAAQVVWVAPFVVPGPGVDGIEAGAQGTLRVLTVNAYFGQADAAAVVQMVRDQDADVLAVVELTADFHDRLEAAGIEAVMPHHVDAKVGTGSPGSGLWSRTVLSDPDTSEWSTFAMPAATVDVDGTPVRVTAVHPVPPLPEITGVWHQEMADLARRAHDEPLAQVLLGDFNATYDHASFRAVLGDRFRDATRTAGHGLNLSWPVGERVPTFLDLDHVVVEAGMRVDDVDSLVVPGSDHRALAVTVQVAP</sequence>
<keyword evidence="4" id="KW-0540">Nuclease</keyword>
<keyword evidence="2" id="KW-1133">Transmembrane helix</keyword>
<organism evidence="4 5">
    <name type="scientific">Oerskovia paurometabola</name>
    <dbReference type="NCBI Taxonomy" id="162170"/>
    <lineage>
        <taxon>Bacteria</taxon>
        <taxon>Bacillati</taxon>
        <taxon>Actinomycetota</taxon>
        <taxon>Actinomycetes</taxon>
        <taxon>Micrococcales</taxon>
        <taxon>Cellulomonadaceae</taxon>
        <taxon>Oerskovia</taxon>
    </lineage>
</organism>
<feature type="region of interest" description="Disordered" evidence="1">
    <location>
        <begin position="1"/>
        <end position="45"/>
    </location>
</feature>
<reference evidence="5" key="1">
    <citation type="journal article" date="2019" name="Int. J. Syst. Evol. Microbiol.">
        <title>The Global Catalogue of Microorganisms (GCM) 10K type strain sequencing project: providing services to taxonomists for standard genome sequencing and annotation.</title>
        <authorList>
            <consortium name="The Broad Institute Genomics Platform"/>
            <consortium name="The Broad Institute Genome Sequencing Center for Infectious Disease"/>
            <person name="Wu L."/>
            <person name="Ma J."/>
        </authorList>
    </citation>
    <scope>NUCLEOTIDE SEQUENCE [LARGE SCALE GENOMIC DNA]</scope>
    <source>
        <strain evidence="5">CCUG 47105</strain>
    </source>
</reference>
<evidence type="ECO:0000313" key="5">
    <source>
        <dbReference type="Proteomes" id="UP001596305"/>
    </source>
</evidence>
<name>A0ABW1X543_9CELL</name>
<dbReference type="RefSeq" id="WP_204807295.1">
    <property type="nucleotide sequence ID" value="NZ_BAAAIY010000005.1"/>
</dbReference>
<evidence type="ECO:0000259" key="3">
    <source>
        <dbReference type="Pfam" id="PF03372"/>
    </source>
</evidence>
<keyword evidence="2" id="KW-0472">Membrane</keyword>
<dbReference type="GO" id="GO:0004519">
    <property type="term" value="F:endonuclease activity"/>
    <property type="evidence" value="ECO:0007669"/>
    <property type="project" value="UniProtKB-KW"/>
</dbReference>
<keyword evidence="4" id="KW-0255">Endonuclease</keyword>
<evidence type="ECO:0000256" key="2">
    <source>
        <dbReference type="SAM" id="Phobius"/>
    </source>
</evidence>
<dbReference type="EMBL" id="JBHSTM010000002">
    <property type="protein sequence ID" value="MFC6423739.1"/>
    <property type="molecule type" value="Genomic_DNA"/>
</dbReference>
<dbReference type="Proteomes" id="UP001596305">
    <property type="component" value="Unassembled WGS sequence"/>
</dbReference>
<keyword evidence="4" id="KW-0378">Hydrolase</keyword>
<dbReference type="InterPro" id="IPR036691">
    <property type="entry name" value="Endo/exonu/phosph_ase_sf"/>
</dbReference>
<feature type="transmembrane region" description="Helical" evidence="2">
    <location>
        <begin position="108"/>
        <end position="128"/>
    </location>
</feature>
<evidence type="ECO:0000313" key="4">
    <source>
        <dbReference type="EMBL" id="MFC6423739.1"/>
    </source>
</evidence>
<dbReference type="SUPFAM" id="SSF56219">
    <property type="entry name" value="DNase I-like"/>
    <property type="match status" value="1"/>
</dbReference>
<feature type="domain" description="Endonuclease/exonuclease/phosphatase" evidence="3">
    <location>
        <begin position="147"/>
        <end position="353"/>
    </location>
</feature>
<accession>A0ABW1X543</accession>
<dbReference type="Pfam" id="PF03372">
    <property type="entry name" value="Exo_endo_phos"/>
    <property type="match status" value="1"/>
</dbReference>
<protein>
    <submittedName>
        <fullName evidence="4">Endonuclease/exonuclease/phosphatase family protein</fullName>
    </submittedName>
</protein>
<feature type="compositionally biased region" description="Pro residues" evidence="1">
    <location>
        <begin position="19"/>
        <end position="37"/>
    </location>
</feature>
<gene>
    <name evidence="4" type="ORF">ACFP71_02800</name>
</gene>
<proteinExistence type="predicted"/>
<keyword evidence="2" id="KW-0812">Transmembrane</keyword>
<keyword evidence="5" id="KW-1185">Reference proteome</keyword>
<feature type="transmembrane region" description="Helical" evidence="2">
    <location>
        <begin position="53"/>
        <end position="73"/>
    </location>
</feature>
<feature type="transmembrane region" description="Helical" evidence="2">
    <location>
        <begin position="79"/>
        <end position="101"/>
    </location>
</feature>
<dbReference type="Gene3D" id="3.60.10.10">
    <property type="entry name" value="Endonuclease/exonuclease/phosphatase"/>
    <property type="match status" value="1"/>
</dbReference>
<comment type="caution">
    <text evidence="4">The sequence shown here is derived from an EMBL/GenBank/DDBJ whole genome shotgun (WGS) entry which is preliminary data.</text>
</comment>